<protein>
    <submittedName>
        <fullName evidence="1">Uncharacterized protein</fullName>
    </submittedName>
</protein>
<dbReference type="EMBL" id="UYYB01033475">
    <property type="protein sequence ID" value="VDM73983.1"/>
    <property type="molecule type" value="Genomic_DNA"/>
</dbReference>
<sequence length="304" mass="33004">MAAGETEDTYENVFIQLQKKDAKEEAGITKIIALGGEPTTLSKRASEEAYASLESALQSTETFELDASIVFVDRNTADTPILSCGCSTEASTSGVFNLSRLGDAQTVKEVKEAANHGPGVRLDMLESTLESESATIVFERDQSTALISETIQVPREGGKFLLSTGSAKEETVMVEVDWTKQREDVLEASWKKILRNEEGPMELFASATEETAAGMSCQLQKSADTYTITTKKNAARLGEPASKSILESTSIEEISNLQFHKDEHHHEIENIVKLAAYGGMADLKTGYAEENHTAITPQLAKAES</sequence>
<dbReference type="OrthoDB" id="5855668at2759"/>
<keyword evidence="2" id="KW-1185">Reference proteome</keyword>
<accession>A0A3P7J0W6</accession>
<evidence type="ECO:0000313" key="2">
    <source>
        <dbReference type="Proteomes" id="UP000270094"/>
    </source>
</evidence>
<feature type="non-terminal residue" evidence="1">
    <location>
        <position position="304"/>
    </location>
</feature>
<proteinExistence type="predicted"/>
<reference evidence="1 2" key="1">
    <citation type="submission" date="2018-11" db="EMBL/GenBank/DDBJ databases">
        <authorList>
            <consortium name="Pathogen Informatics"/>
        </authorList>
    </citation>
    <scope>NUCLEOTIDE SEQUENCE [LARGE SCALE GENOMIC DNA]</scope>
</reference>
<dbReference type="Proteomes" id="UP000270094">
    <property type="component" value="Unassembled WGS sequence"/>
</dbReference>
<evidence type="ECO:0000313" key="1">
    <source>
        <dbReference type="EMBL" id="VDM73983.1"/>
    </source>
</evidence>
<organism evidence="1 2">
    <name type="scientific">Strongylus vulgaris</name>
    <name type="common">Blood worm</name>
    <dbReference type="NCBI Taxonomy" id="40348"/>
    <lineage>
        <taxon>Eukaryota</taxon>
        <taxon>Metazoa</taxon>
        <taxon>Ecdysozoa</taxon>
        <taxon>Nematoda</taxon>
        <taxon>Chromadorea</taxon>
        <taxon>Rhabditida</taxon>
        <taxon>Rhabditina</taxon>
        <taxon>Rhabditomorpha</taxon>
        <taxon>Strongyloidea</taxon>
        <taxon>Strongylidae</taxon>
        <taxon>Strongylus</taxon>
    </lineage>
</organism>
<dbReference type="AlphaFoldDB" id="A0A3P7J0W6"/>
<gene>
    <name evidence="1" type="ORF">SVUK_LOCUS8981</name>
</gene>
<name>A0A3P7J0W6_STRVU</name>